<evidence type="ECO:0000313" key="2">
    <source>
        <dbReference type="EMBL" id="SFV68414.1"/>
    </source>
</evidence>
<dbReference type="Gene3D" id="2.60.40.10">
    <property type="entry name" value="Immunoglobulins"/>
    <property type="match status" value="1"/>
</dbReference>
<dbReference type="EMBL" id="FPHF01000105">
    <property type="protein sequence ID" value="SFV68414.1"/>
    <property type="molecule type" value="Genomic_DNA"/>
</dbReference>
<dbReference type="InterPro" id="IPR013783">
    <property type="entry name" value="Ig-like_fold"/>
</dbReference>
<protein>
    <recommendedName>
        <fullName evidence="1">Sulphur oxidation protein SoxZ domain-containing protein</fullName>
    </recommendedName>
</protein>
<dbReference type="Gene3D" id="2.60.40.2470">
    <property type="entry name" value="SoxY domain"/>
    <property type="match status" value="1"/>
</dbReference>
<organism evidence="2">
    <name type="scientific">hydrothermal vent metagenome</name>
    <dbReference type="NCBI Taxonomy" id="652676"/>
    <lineage>
        <taxon>unclassified sequences</taxon>
        <taxon>metagenomes</taxon>
        <taxon>ecological metagenomes</taxon>
    </lineage>
</organism>
<proteinExistence type="predicted"/>
<evidence type="ECO:0000259" key="1">
    <source>
        <dbReference type="Pfam" id="PF08770"/>
    </source>
</evidence>
<accession>A0A1W1CRK3</accession>
<reference evidence="2" key="1">
    <citation type="submission" date="2016-10" db="EMBL/GenBank/DDBJ databases">
        <authorList>
            <person name="de Groot N.N."/>
        </authorList>
    </citation>
    <scope>NUCLEOTIDE SEQUENCE</scope>
</reference>
<gene>
    <name evidence="2" type="ORF">MNB_SM-4-1400</name>
</gene>
<dbReference type="AlphaFoldDB" id="A0A1W1CRK3"/>
<dbReference type="InterPro" id="IPR014880">
    <property type="entry name" value="SoxZ_dom"/>
</dbReference>
<name>A0A1W1CRK3_9ZZZZ</name>
<dbReference type="InterPro" id="IPR038162">
    <property type="entry name" value="SoxY_sf"/>
</dbReference>
<feature type="domain" description="Sulphur oxidation protein SoxZ" evidence="1">
    <location>
        <begin position="24"/>
        <end position="111"/>
    </location>
</feature>
<dbReference type="Pfam" id="PF08770">
    <property type="entry name" value="SoxZ"/>
    <property type="match status" value="1"/>
</dbReference>
<sequence length="276" mass="31511">MNKYLLVLILISPQLFALERVFYKAKQTKDFVESTFLIKNPMRGKERAKYRQLKEDYLTRIIIESNNKVIYNVYTSPNINKYPILKFRFRNSFYEDNVTVTTINNNKKTTKTVLGKNYIKSRWNVLASTDQINVSTRDENIYTNAKLWKISNMDEAIKGFYGDGNFSYTNEIQITLAEIGSTSSFPIHIKSTLNLDSIGIFHDSHTYPTTSTIAIIKVPANAIIDYQVKFKIPYGCGINIVIIAKEKNGTVYRINKIIDVCNPDSYCDGTSNGLGG</sequence>